<dbReference type="InterPro" id="IPR011055">
    <property type="entry name" value="Dup_hybrid_motif"/>
</dbReference>
<dbReference type="EMBL" id="JBHSZO010000022">
    <property type="protein sequence ID" value="MFC7219582.1"/>
    <property type="molecule type" value="Genomic_DNA"/>
</dbReference>
<evidence type="ECO:0000313" key="4">
    <source>
        <dbReference type="Proteomes" id="UP001596413"/>
    </source>
</evidence>
<comment type="caution">
    <text evidence="3">The sequence shown here is derived from an EMBL/GenBank/DDBJ whole genome shotgun (WGS) entry which is preliminary data.</text>
</comment>
<evidence type="ECO:0000259" key="2">
    <source>
        <dbReference type="Pfam" id="PF01551"/>
    </source>
</evidence>
<feature type="chain" id="PRO_5046990304" evidence="1">
    <location>
        <begin position="36"/>
        <end position="183"/>
    </location>
</feature>
<dbReference type="SUPFAM" id="SSF51261">
    <property type="entry name" value="Duplicated hybrid motif"/>
    <property type="match status" value="1"/>
</dbReference>
<dbReference type="CDD" id="cd12797">
    <property type="entry name" value="M23_peptidase"/>
    <property type="match status" value="1"/>
</dbReference>
<dbReference type="InterPro" id="IPR016047">
    <property type="entry name" value="M23ase_b-sheet_dom"/>
</dbReference>
<reference evidence="4" key="1">
    <citation type="journal article" date="2019" name="Int. J. Syst. Evol. Microbiol.">
        <title>The Global Catalogue of Microorganisms (GCM) 10K type strain sequencing project: providing services to taxonomists for standard genome sequencing and annotation.</title>
        <authorList>
            <consortium name="The Broad Institute Genomics Platform"/>
            <consortium name="The Broad Institute Genome Sequencing Center for Infectious Disease"/>
            <person name="Wu L."/>
            <person name="Ma J."/>
        </authorList>
    </citation>
    <scope>NUCLEOTIDE SEQUENCE [LARGE SCALE GENOMIC DNA]</scope>
    <source>
        <strain evidence="4">CGMCC 1.13681</strain>
    </source>
</reference>
<proteinExistence type="predicted"/>
<organism evidence="3 4">
    <name type="scientific">Streptomyces polyrhachis</name>
    <dbReference type="NCBI Taxonomy" id="1282885"/>
    <lineage>
        <taxon>Bacteria</taxon>
        <taxon>Bacillati</taxon>
        <taxon>Actinomycetota</taxon>
        <taxon>Actinomycetes</taxon>
        <taxon>Kitasatosporales</taxon>
        <taxon>Streptomycetaceae</taxon>
        <taxon>Streptomyces</taxon>
    </lineage>
</organism>
<protein>
    <submittedName>
        <fullName evidence="3">M23 family metallopeptidase</fullName>
        <ecNumber evidence="3">3.4.24.-</ecNumber>
    </submittedName>
</protein>
<dbReference type="Pfam" id="PF01551">
    <property type="entry name" value="Peptidase_M23"/>
    <property type="match status" value="1"/>
</dbReference>
<dbReference type="PANTHER" id="PTHR21666">
    <property type="entry name" value="PEPTIDASE-RELATED"/>
    <property type="match status" value="1"/>
</dbReference>
<dbReference type="Proteomes" id="UP001596413">
    <property type="component" value="Unassembled WGS sequence"/>
</dbReference>
<dbReference type="InterPro" id="IPR050570">
    <property type="entry name" value="Cell_wall_metabolism_enzyme"/>
</dbReference>
<dbReference type="PANTHER" id="PTHR21666:SF270">
    <property type="entry name" value="MUREIN HYDROLASE ACTIVATOR ENVC"/>
    <property type="match status" value="1"/>
</dbReference>
<name>A0ABW2GL26_9ACTN</name>
<keyword evidence="4" id="KW-1185">Reference proteome</keyword>
<evidence type="ECO:0000256" key="1">
    <source>
        <dbReference type="SAM" id="SignalP"/>
    </source>
</evidence>
<dbReference type="EC" id="3.4.24.-" evidence="3"/>
<sequence>MSKHAKFTALTAKRAGALVAGAGVLALAGSGVANAAGVVEKPKAVKSAWQSPITDKYTFTAGYNQGGARWAHKHSGQDFAVPVGTKVRSVHDGTVVTAGWGGAYGNNIVIKHANGLYSQYAHLSKFDVKVGEKVKKNELIALSGNTGNSSGPHLHFEIRTTPYYGSSVNPVNFLTAKGVKFHG</sequence>
<keyword evidence="3" id="KW-0378">Hydrolase</keyword>
<accession>A0ABW2GL26</accession>
<gene>
    <name evidence="3" type="ORF">ACFQLX_15575</name>
</gene>
<keyword evidence="1" id="KW-0732">Signal</keyword>
<dbReference type="GO" id="GO:0016787">
    <property type="term" value="F:hydrolase activity"/>
    <property type="evidence" value="ECO:0007669"/>
    <property type="project" value="UniProtKB-KW"/>
</dbReference>
<feature type="signal peptide" evidence="1">
    <location>
        <begin position="1"/>
        <end position="35"/>
    </location>
</feature>
<feature type="domain" description="M23ase beta-sheet core" evidence="2">
    <location>
        <begin position="73"/>
        <end position="170"/>
    </location>
</feature>
<evidence type="ECO:0000313" key="3">
    <source>
        <dbReference type="EMBL" id="MFC7219582.1"/>
    </source>
</evidence>
<dbReference type="Gene3D" id="2.70.70.10">
    <property type="entry name" value="Glucose Permease (Domain IIA)"/>
    <property type="match status" value="1"/>
</dbReference>
<dbReference type="RefSeq" id="WP_386415443.1">
    <property type="nucleotide sequence ID" value="NZ_JBHSZO010000022.1"/>
</dbReference>